<keyword evidence="11 14" id="KW-1133">Transmembrane helix</keyword>
<evidence type="ECO:0000256" key="13">
    <source>
        <dbReference type="ARBA" id="ARBA00023136"/>
    </source>
</evidence>
<comment type="subcellular location">
    <subcellularLocation>
        <location evidence="2">Cell membrane</location>
        <topology evidence="2">Multi-pass membrane protein</topology>
    </subcellularLocation>
</comment>
<dbReference type="CDD" id="cd00075">
    <property type="entry name" value="HATPase"/>
    <property type="match status" value="1"/>
</dbReference>
<dbReference type="PROSITE" id="PS50885">
    <property type="entry name" value="HAMP"/>
    <property type="match status" value="1"/>
</dbReference>
<dbReference type="FunFam" id="3.30.565.10:FF:000006">
    <property type="entry name" value="Sensor histidine kinase WalK"/>
    <property type="match status" value="1"/>
</dbReference>
<dbReference type="GO" id="GO:0005524">
    <property type="term" value="F:ATP binding"/>
    <property type="evidence" value="ECO:0007669"/>
    <property type="project" value="UniProtKB-KW"/>
</dbReference>
<dbReference type="OrthoDB" id="9786919at2"/>
<evidence type="ECO:0000259" key="15">
    <source>
        <dbReference type="PROSITE" id="PS50109"/>
    </source>
</evidence>
<dbReference type="PRINTS" id="PR00344">
    <property type="entry name" value="BCTRLSENSOR"/>
</dbReference>
<feature type="domain" description="Histidine kinase" evidence="15">
    <location>
        <begin position="236"/>
        <end position="447"/>
    </location>
</feature>
<evidence type="ECO:0000256" key="7">
    <source>
        <dbReference type="ARBA" id="ARBA00022692"/>
    </source>
</evidence>
<evidence type="ECO:0000256" key="12">
    <source>
        <dbReference type="ARBA" id="ARBA00023012"/>
    </source>
</evidence>
<dbReference type="Gene3D" id="6.10.340.10">
    <property type="match status" value="1"/>
</dbReference>
<dbReference type="InterPro" id="IPR004358">
    <property type="entry name" value="Sig_transdc_His_kin-like_C"/>
</dbReference>
<evidence type="ECO:0000256" key="9">
    <source>
        <dbReference type="ARBA" id="ARBA00022777"/>
    </source>
</evidence>
<evidence type="ECO:0000256" key="10">
    <source>
        <dbReference type="ARBA" id="ARBA00022840"/>
    </source>
</evidence>
<dbReference type="InterPro" id="IPR036097">
    <property type="entry name" value="HisK_dim/P_sf"/>
</dbReference>
<dbReference type="EC" id="2.7.13.3" evidence="3"/>
<feature type="transmembrane region" description="Helical" evidence="14">
    <location>
        <begin position="7"/>
        <end position="27"/>
    </location>
</feature>
<comment type="catalytic activity">
    <reaction evidence="1">
        <text>ATP + protein L-histidine = ADP + protein N-phospho-L-histidine.</text>
        <dbReference type="EC" id="2.7.13.3"/>
    </reaction>
</comment>
<dbReference type="Pfam" id="PF02518">
    <property type="entry name" value="HATPase_c"/>
    <property type="match status" value="1"/>
</dbReference>
<evidence type="ECO:0000256" key="6">
    <source>
        <dbReference type="ARBA" id="ARBA00022679"/>
    </source>
</evidence>
<keyword evidence="13 14" id="KW-0472">Membrane</keyword>
<evidence type="ECO:0000313" key="17">
    <source>
        <dbReference type="EMBL" id="SOC40432.1"/>
    </source>
</evidence>
<evidence type="ECO:0000256" key="11">
    <source>
        <dbReference type="ARBA" id="ARBA00022989"/>
    </source>
</evidence>
<evidence type="ECO:0000256" key="14">
    <source>
        <dbReference type="SAM" id="Phobius"/>
    </source>
</evidence>
<dbReference type="Proteomes" id="UP000219252">
    <property type="component" value="Unassembled WGS sequence"/>
</dbReference>
<dbReference type="SMART" id="SM00304">
    <property type="entry name" value="HAMP"/>
    <property type="match status" value="1"/>
</dbReference>
<keyword evidence="4" id="KW-1003">Cell membrane</keyword>
<organism evidence="17 18">
    <name type="scientific">Ureibacillus acetophenoni</name>
    <dbReference type="NCBI Taxonomy" id="614649"/>
    <lineage>
        <taxon>Bacteria</taxon>
        <taxon>Bacillati</taxon>
        <taxon>Bacillota</taxon>
        <taxon>Bacilli</taxon>
        <taxon>Bacillales</taxon>
        <taxon>Caryophanaceae</taxon>
        <taxon>Ureibacillus</taxon>
    </lineage>
</organism>
<proteinExistence type="predicted"/>
<dbReference type="CDD" id="cd00082">
    <property type="entry name" value="HisKA"/>
    <property type="match status" value="1"/>
</dbReference>
<evidence type="ECO:0000313" key="18">
    <source>
        <dbReference type="Proteomes" id="UP000219252"/>
    </source>
</evidence>
<dbReference type="EMBL" id="OBQC01000008">
    <property type="protein sequence ID" value="SOC40432.1"/>
    <property type="molecule type" value="Genomic_DNA"/>
</dbReference>
<keyword evidence="9 17" id="KW-0418">Kinase</keyword>
<evidence type="ECO:0000256" key="1">
    <source>
        <dbReference type="ARBA" id="ARBA00000085"/>
    </source>
</evidence>
<dbReference type="Gene3D" id="1.10.287.130">
    <property type="match status" value="1"/>
</dbReference>
<evidence type="ECO:0000256" key="8">
    <source>
        <dbReference type="ARBA" id="ARBA00022741"/>
    </source>
</evidence>
<dbReference type="InterPro" id="IPR003660">
    <property type="entry name" value="HAMP_dom"/>
</dbReference>
<dbReference type="InterPro" id="IPR050398">
    <property type="entry name" value="HssS/ArlS-like"/>
</dbReference>
<dbReference type="CDD" id="cd06225">
    <property type="entry name" value="HAMP"/>
    <property type="match status" value="1"/>
</dbReference>
<dbReference type="SUPFAM" id="SSF55874">
    <property type="entry name" value="ATPase domain of HSP90 chaperone/DNA topoisomerase II/histidine kinase"/>
    <property type="match status" value="1"/>
</dbReference>
<feature type="domain" description="HAMP" evidence="16">
    <location>
        <begin position="174"/>
        <end position="228"/>
    </location>
</feature>
<name>A0A285UF31_9BACL</name>
<evidence type="ECO:0000256" key="4">
    <source>
        <dbReference type="ARBA" id="ARBA00022475"/>
    </source>
</evidence>
<keyword evidence="5" id="KW-0597">Phosphoprotein</keyword>
<dbReference type="Pfam" id="PF00512">
    <property type="entry name" value="HisKA"/>
    <property type="match status" value="1"/>
</dbReference>
<protein>
    <recommendedName>
        <fullName evidence="3">histidine kinase</fullName>
        <ecNumber evidence="3">2.7.13.3</ecNumber>
    </recommendedName>
</protein>
<evidence type="ECO:0000256" key="3">
    <source>
        <dbReference type="ARBA" id="ARBA00012438"/>
    </source>
</evidence>
<dbReference type="InterPro" id="IPR005467">
    <property type="entry name" value="His_kinase_dom"/>
</dbReference>
<dbReference type="GO" id="GO:0005886">
    <property type="term" value="C:plasma membrane"/>
    <property type="evidence" value="ECO:0007669"/>
    <property type="project" value="UniProtKB-SubCell"/>
</dbReference>
<dbReference type="AlphaFoldDB" id="A0A285UF31"/>
<keyword evidence="18" id="KW-1185">Reference proteome</keyword>
<evidence type="ECO:0000256" key="2">
    <source>
        <dbReference type="ARBA" id="ARBA00004651"/>
    </source>
</evidence>
<feature type="transmembrane region" description="Helical" evidence="14">
    <location>
        <begin position="152"/>
        <end position="177"/>
    </location>
</feature>
<dbReference type="InterPro" id="IPR003661">
    <property type="entry name" value="HisK_dim/P_dom"/>
</dbReference>
<keyword evidence="10" id="KW-0067">ATP-binding</keyword>
<accession>A0A285UF31</accession>
<keyword evidence="12" id="KW-0902">Two-component regulatory system</keyword>
<gene>
    <name evidence="17" type="ORF">SAMN05877842_1086</name>
</gene>
<dbReference type="PROSITE" id="PS50109">
    <property type="entry name" value="HIS_KIN"/>
    <property type="match status" value="1"/>
</dbReference>
<dbReference type="SMART" id="SM00388">
    <property type="entry name" value="HisKA"/>
    <property type="match status" value="1"/>
</dbReference>
<evidence type="ECO:0000256" key="5">
    <source>
        <dbReference type="ARBA" id="ARBA00022553"/>
    </source>
</evidence>
<evidence type="ECO:0000259" key="16">
    <source>
        <dbReference type="PROSITE" id="PS50885"/>
    </source>
</evidence>
<keyword evidence="8" id="KW-0547">Nucleotide-binding</keyword>
<dbReference type="Gene3D" id="3.30.565.10">
    <property type="entry name" value="Histidine kinase-like ATPase, C-terminal domain"/>
    <property type="match status" value="1"/>
</dbReference>
<dbReference type="GO" id="GO:0000155">
    <property type="term" value="F:phosphorelay sensor kinase activity"/>
    <property type="evidence" value="ECO:0007669"/>
    <property type="project" value="InterPro"/>
</dbReference>
<sequence length="456" mass="51859">MKLRTKIHVFTTLLMLVLIVLVNFGVYKLYEQLSINTEYKQLVLRGEELVTTFNQFQEVSDPNMVLRSYIPSNGAINVINDRGKEMTSVQSPLYDPVQMQIGKNEQYALTEVKGIPTIMIEIPAIWTNGNVVKFQLIQQLNDVAFNRDLLKLILTAVTILVAIPIILSNMVLGSIILKPLEKLNRVMSKSTTSGTYEKIDESIAGKDELAEIGRTFNHMMEALETNYRKQQQFVSNASHELKTPLTVIDSYAKLLLRRGFTNEKIAKEALDAIVSESNRMKDLIAQMLELAKNKEYVSISIGKVNLSQLLKDVTLQLKQAYNREFQLQIEPSLFVNTDEQRLKQLLYILLDNARKYSDDKIVLKAGVENNNISIAIQDFGVGIPEEQLPHLFDRFYRVKEDRNRKTGGTGLGLAIAKELSDLLQIEIIVESEINVGTTFRLMIPLNYNERNEVDSQ</sequence>
<dbReference type="FunFam" id="1.10.287.130:FF:000001">
    <property type="entry name" value="Two-component sensor histidine kinase"/>
    <property type="match status" value="1"/>
</dbReference>
<dbReference type="PANTHER" id="PTHR45528">
    <property type="entry name" value="SENSOR HISTIDINE KINASE CPXA"/>
    <property type="match status" value="1"/>
</dbReference>
<reference evidence="18" key="1">
    <citation type="submission" date="2017-08" db="EMBL/GenBank/DDBJ databases">
        <authorList>
            <person name="Varghese N."/>
            <person name="Submissions S."/>
        </authorList>
    </citation>
    <scope>NUCLEOTIDE SEQUENCE [LARGE SCALE GENOMIC DNA]</scope>
    <source>
        <strain evidence="18">JC23</strain>
    </source>
</reference>
<dbReference type="SMART" id="SM00387">
    <property type="entry name" value="HATPase_c"/>
    <property type="match status" value="1"/>
</dbReference>
<dbReference type="InterPro" id="IPR036890">
    <property type="entry name" value="HATPase_C_sf"/>
</dbReference>
<dbReference type="RefSeq" id="WP_097149772.1">
    <property type="nucleotide sequence ID" value="NZ_OBQC01000008.1"/>
</dbReference>
<keyword evidence="6" id="KW-0808">Transferase</keyword>
<dbReference type="InterPro" id="IPR003594">
    <property type="entry name" value="HATPase_dom"/>
</dbReference>
<dbReference type="Pfam" id="PF00672">
    <property type="entry name" value="HAMP"/>
    <property type="match status" value="1"/>
</dbReference>
<dbReference type="SUPFAM" id="SSF47384">
    <property type="entry name" value="Homodimeric domain of signal transducing histidine kinase"/>
    <property type="match status" value="1"/>
</dbReference>
<keyword evidence="7 14" id="KW-0812">Transmembrane</keyword>
<dbReference type="PANTHER" id="PTHR45528:SF12">
    <property type="entry name" value="SENSOR HISTIDINE KINASE ARSS"/>
    <property type="match status" value="1"/>
</dbReference>